<dbReference type="PROSITE" id="PS50041">
    <property type="entry name" value="C_TYPE_LECTIN_2"/>
    <property type="match status" value="4"/>
</dbReference>
<dbReference type="Proteomes" id="UP001152320">
    <property type="component" value="Chromosome 17"/>
</dbReference>
<dbReference type="SUPFAM" id="SSF56496">
    <property type="entry name" value="Fibrinogen C-terminal domain-like"/>
    <property type="match status" value="1"/>
</dbReference>
<dbReference type="SUPFAM" id="SSF49265">
    <property type="entry name" value="Fibronectin type III"/>
    <property type="match status" value="1"/>
</dbReference>
<keyword evidence="1" id="KW-1015">Disulfide bond</keyword>
<keyword evidence="7" id="KW-1185">Reference proteome</keyword>
<dbReference type="PANTHER" id="PTHR22803">
    <property type="entry name" value="MANNOSE, PHOSPHOLIPASE, LECTIN RECEPTOR RELATED"/>
    <property type="match status" value="1"/>
</dbReference>
<gene>
    <name evidence="6" type="ORF">HOLleu_34032</name>
</gene>
<dbReference type="InterPro" id="IPR013783">
    <property type="entry name" value="Ig-like_fold"/>
</dbReference>
<evidence type="ECO:0000256" key="1">
    <source>
        <dbReference type="ARBA" id="ARBA00023157"/>
    </source>
</evidence>
<dbReference type="InterPro" id="IPR036056">
    <property type="entry name" value="Fibrinogen-like_C"/>
</dbReference>
<feature type="domain" description="C-type lectin" evidence="2">
    <location>
        <begin position="337"/>
        <end position="457"/>
    </location>
</feature>
<dbReference type="FunFam" id="3.50.4.10:FF:000023">
    <property type="entry name" value="Uncharacterized protein"/>
    <property type="match status" value="1"/>
</dbReference>
<organism evidence="6 7">
    <name type="scientific">Holothuria leucospilota</name>
    <name type="common">Black long sea cucumber</name>
    <name type="synonym">Mertensiothuria leucospilota</name>
    <dbReference type="NCBI Taxonomy" id="206669"/>
    <lineage>
        <taxon>Eukaryota</taxon>
        <taxon>Metazoa</taxon>
        <taxon>Echinodermata</taxon>
        <taxon>Eleutherozoa</taxon>
        <taxon>Echinozoa</taxon>
        <taxon>Holothuroidea</taxon>
        <taxon>Aspidochirotacea</taxon>
        <taxon>Aspidochirotida</taxon>
        <taxon>Holothuriidae</taxon>
        <taxon>Holothuria</taxon>
    </lineage>
</organism>
<feature type="domain" description="Apple" evidence="4">
    <location>
        <begin position="656"/>
        <end position="743"/>
    </location>
</feature>
<dbReference type="PRINTS" id="PR01504">
    <property type="entry name" value="PNCREATITSAP"/>
</dbReference>
<dbReference type="Gene3D" id="2.60.40.10">
    <property type="entry name" value="Immunoglobulins"/>
    <property type="match status" value="1"/>
</dbReference>
<sequence length="1164" mass="130863">MLRMIICWPSGFTDQDQEGSWTWSDGTAVSYTSWASGEPSSDYRYNCAGIRTDGGWEDYRCSDSRVSVCKVIYVLSLCLIALIQYTGTSTGCYCPFDSTRTDCACCISGGTHCGIDYIDRCYQSSTSECETENVDEWTLMMKVVKSSQTNVRSLWEGSSTTNDGSASAACLGSTSSNYKTSAANSFDTNSVKQVKFAFYQSGYEVKSLTFDSSGTSRTGFFTSGQLIYAPYTDIYSTSMNYFSMAGHDSISRHFFVSRAYGGCNVDSGWVVVVDYGNNAGCSWDTWWTRPFFIASAASTYQTWNSGSRTFPDIVAIFYKYEVSDNSMELCDSGWTHKGNGCYRAVEESRNWFDALDYCRNLRGDADLVSILDSTEKISAFAMSRRTHTENAYWIGLHDLNSEGTWEWSDGSAYSYTAWTTGEPNNSNNNENCAVLTWSSDGTWNDANCDNTYYFICKYPLTTVSCAEWKRKGYTSSTYYTIDPDGRDNGVDPFRVYCDMSSDGNTGIARIQHNQEVRTRISGYESARSYSFDLRYEDVSFSQAAVLADISGQCYQYIKWECHGSTMDSDYSAWYDRDGNQVSYWGGGTQGTDYCQCGVQGNCVNGRICHCSQNDNTWRTDDGYLNYKDDLPVTKVAFGDTGDSSEEGYITLGSLYCKSDESYLVTSRTDFMFIKDSHISGYNNQYISGVDQNSCASTCVSATSFVCRSFDYNPSTNECWLSEEDDKSQTLVSDTSYHLFVRIFDRQENQARASDSCPSGWAEYNSNCYRYIEEKKTWYDAEVYCQNQGGHIVTPADESEYLYVRLTARWINPGESTFWIGLNDIENEGVWTDAELNGATYTRWRNGEPNGGITENGVLMYAYESDDYIDVSVENSYYFVCKAAIGASAIAQPSVHSSCVSSWAYDDSLQSCYYFSSDTRTFDSARSYCQSQGADLAVLETDAEWQYLINYYRYHFSSRTFWIGATDAEEEDPTAPPNNLAVDPRTPVTALVTWKDPPQAADQNSHVTGYKVFYWLRDALNSTVTTVDISDGSIHFYEATGMEPSGIYQFNILAYSSEGDGPEMVTPINATMLSSVSLTDSHRYKVYIIYDGYRLQSNPLYSVTALTMNHCTNMCTSDSRCLSVNFHTKSTENRKTCDIYGETHMDIAEQLIEDREYTYASVEGM</sequence>
<protein>
    <submittedName>
        <fullName evidence="6">Contactin-associated protein 1</fullName>
    </submittedName>
</protein>
<feature type="domain" description="Fibronectin type-III" evidence="3">
    <location>
        <begin position="975"/>
        <end position="1074"/>
    </location>
</feature>
<dbReference type="CDD" id="cd01099">
    <property type="entry name" value="PAN_AP_HGF"/>
    <property type="match status" value="1"/>
</dbReference>
<dbReference type="SUPFAM" id="SSF57414">
    <property type="entry name" value="Hairpin loop containing domain-like"/>
    <property type="match status" value="2"/>
</dbReference>
<reference evidence="6" key="1">
    <citation type="submission" date="2021-10" db="EMBL/GenBank/DDBJ databases">
        <title>Tropical sea cucumber genome reveals ecological adaptation and Cuvierian tubules defense mechanism.</title>
        <authorList>
            <person name="Chen T."/>
        </authorList>
    </citation>
    <scope>NUCLEOTIDE SEQUENCE</scope>
    <source>
        <strain evidence="6">Nanhai2018</strain>
        <tissue evidence="6">Muscle</tissue>
    </source>
</reference>
<feature type="domain" description="Fibrinogen C-terminal" evidence="5">
    <location>
        <begin position="456"/>
        <end position="512"/>
    </location>
</feature>
<feature type="domain" description="C-type lectin" evidence="2">
    <location>
        <begin position="763"/>
        <end position="881"/>
    </location>
</feature>
<dbReference type="Gene3D" id="3.50.4.10">
    <property type="entry name" value="Hepatocyte Growth Factor"/>
    <property type="match status" value="1"/>
</dbReference>
<evidence type="ECO:0000259" key="5">
    <source>
        <dbReference type="PROSITE" id="PS51406"/>
    </source>
</evidence>
<feature type="domain" description="C-type lectin" evidence="2">
    <location>
        <begin position="11"/>
        <end position="70"/>
    </location>
</feature>
<dbReference type="CDD" id="cd00037">
    <property type="entry name" value="CLECT"/>
    <property type="match status" value="2"/>
</dbReference>
<dbReference type="InterPro" id="IPR016187">
    <property type="entry name" value="CTDL_fold"/>
</dbReference>
<evidence type="ECO:0000313" key="7">
    <source>
        <dbReference type="Proteomes" id="UP001152320"/>
    </source>
</evidence>
<dbReference type="Pfam" id="PF00024">
    <property type="entry name" value="PAN_1"/>
    <property type="match status" value="2"/>
</dbReference>
<feature type="domain" description="C-type lectin" evidence="2">
    <location>
        <begin position="911"/>
        <end position="1014"/>
    </location>
</feature>
<dbReference type="PROSITE" id="PS50948">
    <property type="entry name" value="PAN"/>
    <property type="match status" value="2"/>
</dbReference>
<dbReference type="CDD" id="cd00063">
    <property type="entry name" value="FN3"/>
    <property type="match status" value="1"/>
</dbReference>
<proteinExistence type="predicted"/>
<dbReference type="PROSITE" id="PS00615">
    <property type="entry name" value="C_TYPE_LECTIN_1"/>
    <property type="match status" value="2"/>
</dbReference>
<dbReference type="Pfam" id="PF00059">
    <property type="entry name" value="Lectin_C"/>
    <property type="match status" value="4"/>
</dbReference>
<dbReference type="OrthoDB" id="26719at2759"/>
<dbReference type="SMART" id="SM00034">
    <property type="entry name" value="CLECT"/>
    <property type="match status" value="3"/>
</dbReference>
<dbReference type="InterPro" id="IPR003961">
    <property type="entry name" value="FN3_dom"/>
</dbReference>
<evidence type="ECO:0000259" key="2">
    <source>
        <dbReference type="PROSITE" id="PS50041"/>
    </source>
</evidence>
<dbReference type="AlphaFoldDB" id="A0A9Q1BI29"/>
<comment type="caution">
    <text evidence="6">The sequence shown here is derived from an EMBL/GenBank/DDBJ whole genome shotgun (WGS) entry which is preliminary data.</text>
</comment>
<dbReference type="SUPFAM" id="SSF56436">
    <property type="entry name" value="C-type lectin-like"/>
    <property type="match status" value="4"/>
</dbReference>
<dbReference type="Gene3D" id="2.60.120.1000">
    <property type="match status" value="1"/>
</dbReference>
<dbReference type="InterPro" id="IPR036116">
    <property type="entry name" value="FN3_sf"/>
</dbReference>
<evidence type="ECO:0000259" key="4">
    <source>
        <dbReference type="PROSITE" id="PS50948"/>
    </source>
</evidence>
<name>A0A9Q1BI29_HOLLE</name>
<dbReference type="InterPro" id="IPR002181">
    <property type="entry name" value="Fibrinogen_a/b/g_C_dom"/>
</dbReference>
<evidence type="ECO:0000313" key="6">
    <source>
        <dbReference type="EMBL" id="KAJ8026239.1"/>
    </source>
</evidence>
<dbReference type="SMART" id="SM00473">
    <property type="entry name" value="PAN_AP"/>
    <property type="match status" value="2"/>
</dbReference>
<dbReference type="NCBIfam" id="NF040941">
    <property type="entry name" value="GGGWT_bact"/>
    <property type="match status" value="1"/>
</dbReference>
<evidence type="ECO:0000259" key="3">
    <source>
        <dbReference type="PROSITE" id="PS50853"/>
    </source>
</evidence>
<dbReference type="PROSITE" id="PS51406">
    <property type="entry name" value="FIBRINOGEN_C_2"/>
    <property type="match status" value="1"/>
</dbReference>
<dbReference type="InterPro" id="IPR018378">
    <property type="entry name" value="C-type_lectin_CS"/>
</dbReference>
<feature type="domain" description="Apple" evidence="4">
    <location>
        <begin position="1080"/>
        <end position="1163"/>
    </location>
</feature>
<dbReference type="InterPro" id="IPR050111">
    <property type="entry name" value="C-type_lectin/snaclec_domain"/>
</dbReference>
<dbReference type="Gene3D" id="3.10.100.10">
    <property type="entry name" value="Mannose-Binding Protein A, subunit A"/>
    <property type="match status" value="4"/>
</dbReference>
<dbReference type="InterPro" id="IPR003609">
    <property type="entry name" value="Pan_app"/>
</dbReference>
<dbReference type="InterPro" id="IPR001304">
    <property type="entry name" value="C-type_lectin-like"/>
</dbReference>
<dbReference type="PROSITE" id="PS50853">
    <property type="entry name" value="FN3"/>
    <property type="match status" value="1"/>
</dbReference>
<dbReference type="SMART" id="SM00060">
    <property type="entry name" value="FN3"/>
    <property type="match status" value="1"/>
</dbReference>
<dbReference type="EMBL" id="JAIZAY010000017">
    <property type="protein sequence ID" value="KAJ8026239.1"/>
    <property type="molecule type" value="Genomic_DNA"/>
</dbReference>
<dbReference type="Pfam" id="PF00041">
    <property type="entry name" value="fn3"/>
    <property type="match status" value="1"/>
</dbReference>
<dbReference type="InterPro" id="IPR016186">
    <property type="entry name" value="C-type_lectin-like/link_sf"/>
</dbReference>
<accession>A0A9Q1BI29</accession>